<keyword evidence="2" id="KW-1185">Reference proteome</keyword>
<name>A0ACA9UQH4_BIOOC</name>
<reference evidence="1" key="2">
    <citation type="submission" date="2021-10" db="EMBL/GenBank/DDBJ databases">
        <authorList>
            <person name="Piombo E."/>
        </authorList>
    </citation>
    <scope>NUCLEOTIDE SEQUENCE</scope>
</reference>
<comment type="caution">
    <text evidence="1">The sequence shown here is derived from an EMBL/GenBank/DDBJ whole genome shotgun (WGS) entry which is preliminary data.</text>
</comment>
<dbReference type="Proteomes" id="UP000836387">
    <property type="component" value="Unassembled WGS sequence"/>
</dbReference>
<protein>
    <submittedName>
        <fullName evidence="1">Uncharacterized protein</fullName>
    </submittedName>
</protein>
<gene>
    <name evidence="1" type="ORF">CRV2_00020304</name>
</gene>
<evidence type="ECO:0000313" key="1">
    <source>
        <dbReference type="EMBL" id="CAG9955707.1"/>
    </source>
</evidence>
<dbReference type="EMBL" id="CADEHS020000614">
    <property type="protein sequence ID" value="CAG9955707.1"/>
    <property type="molecule type" value="Genomic_DNA"/>
</dbReference>
<accession>A0ACA9UQH4</accession>
<reference evidence="1" key="1">
    <citation type="submission" date="2020-04" db="EMBL/GenBank/DDBJ databases">
        <authorList>
            <person name="Broberg M."/>
        </authorList>
    </citation>
    <scope>NUCLEOTIDE SEQUENCE</scope>
</reference>
<sequence>MLNSHLKYGLKTAERKSKELAENVVHIYRRLYAPETQCIETHETCRNLNVEVTHSEWKVYTARQLELLEKYYEFSTLTYHPIANTTVRRLPAKYLMAGRLWKHGIHSFLEILRTRQPGSHEHMLTFIHQAYTLLELLYESVPILEDIWLNFLGDVSRYGMFVDENSDDGNIWIGVSRQWYSLASEKSPSAGHLYYHLTILARGDAVQKLYLYAKSLCVALPFTETRKNIWTLFYPGPCERRLSWIDAAFVCVHRILFSKKAEDLFYQASKDYLTLLDPYISTVTKKWRTIGYQTAIALCCSLLDYGEESNFFINQIAPRQKQDISDSASMSTSSPNELFPKARDFAIDVYQLVASRVGDPNTLSFLHTFYKLPAAIVHLERKFPWETTADMLDSILDSCGFEARMDSEEFPGALKNDTPRPLPEDFALRSLVFADKYFPSTWFENCKLEEQIELASMDGQRRETPLAWLSNCVY</sequence>
<organism evidence="1 2">
    <name type="scientific">Clonostachys rosea f. rosea IK726</name>
    <dbReference type="NCBI Taxonomy" id="1349383"/>
    <lineage>
        <taxon>Eukaryota</taxon>
        <taxon>Fungi</taxon>
        <taxon>Dikarya</taxon>
        <taxon>Ascomycota</taxon>
        <taxon>Pezizomycotina</taxon>
        <taxon>Sordariomycetes</taxon>
        <taxon>Hypocreomycetidae</taxon>
        <taxon>Hypocreales</taxon>
        <taxon>Bionectriaceae</taxon>
        <taxon>Clonostachys</taxon>
    </lineage>
</organism>
<evidence type="ECO:0000313" key="2">
    <source>
        <dbReference type="Proteomes" id="UP000836387"/>
    </source>
</evidence>
<proteinExistence type="predicted"/>